<evidence type="ECO:0000256" key="3">
    <source>
        <dbReference type="ARBA" id="ARBA00022723"/>
    </source>
</evidence>
<evidence type="ECO:0000313" key="7">
    <source>
        <dbReference type="Proteomes" id="UP001271780"/>
    </source>
</evidence>
<organism evidence="6 7">
    <name type="scientific">Mesorhizobium dulcispinae</name>
    <dbReference type="NCBI Taxonomy" id="3072316"/>
    <lineage>
        <taxon>Bacteria</taxon>
        <taxon>Pseudomonadati</taxon>
        <taxon>Pseudomonadota</taxon>
        <taxon>Alphaproteobacteria</taxon>
        <taxon>Hyphomicrobiales</taxon>
        <taxon>Phyllobacteriaceae</taxon>
        <taxon>Mesorhizobium</taxon>
    </lineage>
</organism>
<gene>
    <name evidence="6" type="ORF">RFM27_28245</name>
</gene>
<dbReference type="PANTHER" id="PTHR30521">
    <property type="entry name" value="DEFERROCHELATASE/PEROXIDASE"/>
    <property type="match status" value="1"/>
</dbReference>
<evidence type="ECO:0000256" key="4">
    <source>
        <dbReference type="ARBA" id="ARBA00023002"/>
    </source>
</evidence>
<comment type="cofactor">
    <cofactor evidence="1">
        <name>heme b</name>
        <dbReference type="ChEBI" id="CHEBI:60344"/>
    </cofactor>
</comment>
<dbReference type="SUPFAM" id="SSF54909">
    <property type="entry name" value="Dimeric alpha+beta barrel"/>
    <property type="match status" value="1"/>
</dbReference>
<keyword evidence="7" id="KW-1185">Reference proteome</keyword>
<comment type="caution">
    <text evidence="6">The sequence shown here is derived from an EMBL/GenBank/DDBJ whole genome shotgun (WGS) entry which is preliminary data.</text>
</comment>
<proteinExistence type="predicted"/>
<dbReference type="GO" id="GO:0004601">
    <property type="term" value="F:peroxidase activity"/>
    <property type="evidence" value="ECO:0007669"/>
    <property type="project" value="UniProtKB-KW"/>
</dbReference>
<sequence>MSSTTGASAPNLSLNASTLELPEIQATILRPRPAPYFGTHVLLRVDDAQAGRDFLRRLTPHVDSAADWWMADNPWISVAITYAGLEALGLPKDSLQSFPEAFRVGMAARAKELRDEGVNHPKNWEIDFAKGQAHIGLSAFSDSENERRRILAMARQQLEGFSGVSVLLIQDFGAQPGDLNPLGYKDGIDQPPIEGSGVEPLPGQGRPIKAGEFILGYPGEAGVPLSMPQPEVLGRNGTYLGFRKYQTRVGAFNRFLRDNGSTEEERELLAAKLVGRWRSGAPLTLAPEVDNPALGADPRRNNDFNYANDPHGRQVPFGCHIRRMNPRDTELTRLTDVNIHRVIRRGTTYGPPYDPNDLSEVADTTPRGAIFLLISAKAMATLEFLQQEWINAGDFIGAGDERDPIIGLQEEGATFTIPKQPVRRRIHSIETFNVLRGGEYFFMPSLSALRWIGNLSETSSIEQREG</sequence>
<protein>
    <submittedName>
        <fullName evidence="6">Peroxidase</fullName>
    </submittedName>
</protein>
<keyword evidence="4" id="KW-0560">Oxidoreductase</keyword>
<evidence type="ECO:0000256" key="1">
    <source>
        <dbReference type="ARBA" id="ARBA00001970"/>
    </source>
</evidence>
<evidence type="ECO:0000256" key="2">
    <source>
        <dbReference type="ARBA" id="ARBA00022559"/>
    </source>
</evidence>
<accession>A0ABU4XMK4</accession>
<keyword evidence="3" id="KW-0479">Metal-binding</keyword>
<dbReference type="InterPro" id="IPR006314">
    <property type="entry name" value="Dyp_peroxidase"/>
</dbReference>
<dbReference type="Proteomes" id="UP001271780">
    <property type="component" value="Unassembled WGS sequence"/>
</dbReference>
<name>A0ABU4XMK4_9HYPH</name>
<dbReference type="PROSITE" id="PS51404">
    <property type="entry name" value="DYP_PEROXIDASE"/>
    <property type="match status" value="1"/>
</dbReference>
<keyword evidence="5" id="KW-0408">Iron</keyword>
<evidence type="ECO:0000256" key="5">
    <source>
        <dbReference type="ARBA" id="ARBA00023004"/>
    </source>
</evidence>
<keyword evidence="2 6" id="KW-0575">Peroxidase</keyword>
<evidence type="ECO:0000313" key="6">
    <source>
        <dbReference type="EMBL" id="MDX8475981.1"/>
    </source>
</evidence>
<dbReference type="InterPro" id="IPR011008">
    <property type="entry name" value="Dimeric_a/b-barrel"/>
</dbReference>
<reference evidence="6 7" key="1">
    <citation type="submission" date="2023-08" db="EMBL/GenBank/DDBJ databases">
        <title>Implementing the SeqCode for naming new Mesorhizobium species isolated from Vachellia karroo root nodules.</title>
        <authorList>
            <person name="Van Lill M."/>
        </authorList>
    </citation>
    <scope>NUCLEOTIDE SEQUENCE [LARGE SCALE GENOMIC DNA]</scope>
    <source>
        <strain evidence="6 7">VK23A</strain>
    </source>
</reference>
<dbReference type="EMBL" id="JAVIIZ010000025">
    <property type="protein sequence ID" value="MDX8475981.1"/>
    <property type="molecule type" value="Genomic_DNA"/>
</dbReference>
<dbReference type="RefSeq" id="WP_320318646.1">
    <property type="nucleotide sequence ID" value="NZ_JAVIIX010000024.1"/>
</dbReference>
<dbReference type="PANTHER" id="PTHR30521:SF5">
    <property type="entry name" value="BLR4509 PROTEIN"/>
    <property type="match status" value="1"/>
</dbReference>